<dbReference type="Proteomes" id="UP000887577">
    <property type="component" value="Unplaced"/>
</dbReference>
<protein>
    <submittedName>
        <fullName evidence="2">Uncharacterized protein</fullName>
    </submittedName>
</protein>
<proteinExistence type="predicted"/>
<reference evidence="2" key="1">
    <citation type="submission" date="2022-11" db="UniProtKB">
        <authorList>
            <consortium name="WormBaseParasite"/>
        </authorList>
    </citation>
    <scope>IDENTIFICATION</scope>
</reference>
<name>A0A914XVY6_9BILA</name>
<dbReference type="AlphaFoldDB" id="A0A914XVY6"/>
<dbReference type="WBParaSite" id="PSU_v2.g11133.t1">
    <property type="protein sequence ID" value="PSU_v2.g11133.t1"/>
    <property type="gene ID" value="PSU_v2.g11133"/>
</dbReference>
<sequence>MLVVELEEDNQVELEEDSQVVQDLLEHLQQVYPGVAAGVTGATAAGGGCAGAGATGGASAAGVAGGADAAGAGGGADGVEDGLFDDGGGAAAAIFAKFAFFQNDQKVFDYC</sequence>
<evidence type="ECO:0000313" key="2">
    <source>
        <dbReference type="WBParaSite" id="PSU_v2.g11133.t1"/>
    </source>
</evidence>
<keyword evidence="1" id="KW-1185">Reference proteome</keyword>
<organism evidence="1 2">
    <name type="scientific">Panagrolaimus superbus</name>
    <dbReference type="NCBI Taxonomy" id="310955"/>
    <lineage>
        <taxon>Eukaryota</taxon>
        <taxon>Metazoa</taxon>
        <taxon>Ecdysozoa</taxon>
        <taxon>Nematoda</taxon>
        <taxon>Chromadorea</taxon>
        <taxon>Rhabditida</taxon>
        <taxon>Tylenchina</taxon>
        <taxon>Panagrolaimomorpha</taxon>
        <taxon>Panagrolaimoidea</taxon>
        <taxon>Panagrolaimidae</taxon>
        <taxon>Panagrolaimus</taxon>
    </lineage>
</organism>
<accession>A0A914XVY6</accession>
<evidence type="ECO:0000313" key="1">
    <source>
        <dbReference type="Proteomes" id="UP000887577"/>
    </source>
</evidence>